<feature type="transmembrane region" description="Helical" evidence="1">
    <location>
        <begin position="259"/>
        <end position="276"/>
    </location>
</feature>
<name>A0A2M6WCI2_9BACT</name>
<feature type="domain" description="Predicted membrane protein YciQ-like C-terminal" evidence="3">
    <location>
        <begin position="292"/>
        <end position="510"/>
    </location>
</feature>
<evidence type="ECO:0000313" key="5">
    <source>
        <dbReference type="Proteomes" id="UP000230543"/>
    </source>
</evidence>
<dbReference type="AlphaFoldDB" id="A0A2M6WCI2"/>
<feature type="transmembrane region" description="Helical" evidence="1">
    <location>
        <begin position="428"/>
        <end position="447"/>
    </location>
</feature>
<sequence length="579" mass="65586">MRFYKKRFLFWLIMAVLLIIFSLVFLWQNNQPPRLLVASAQTQLEAEFIEDFLVEIGVEKNGQLSVVETIVYNFGDLKKHGIFRTIPYSYQARGGRFNLEVELLRVTDENLGYLPYQLSRKGGELEIKIGSEGQTVSGVQTYRIHYLVSRAVNFFKDQDEIYWNVTGNGWPVIIDEAKATVILPGNLDPDSLQLACFTGIYGSQFSDCYYSPQSNQINFSARGRLEPFEGLSLAVGLPKGILDEPAWYQKLWLIFKDNFYILLPLLVLLAMFWLWRKFGRDLGSKRSIIPFYDPPRDLSPAEIGTLIDERADTKDISSTFIDLAVKGYLKIKSLDNKDWQLIKQKDFNNLPDWQQTLLEDIFEQSREVKISDLKGKLYQKLPKLKKHLYSSLVIKNFFATSPAKVRGWFLLLAILVFVSAFLPITDFVLLRVSLILSAVIIFSFSLAMPRKTKLGTQVYQEIKGYKLYLGVAEKDRLNFHNAPEKTPEVFEKNLAYAMVLGVEKKWAKQFDGLYLKQPDWYQGNFASFNSLILVSSLGSFNRSYAAALTNSGAAGGSSGFSSSGGFSGGGFGGGRGGSW</sequence>
<reference evidence="5" key="1">
    <citation type="submission" date="2017-09" db="EMBL/GenBank/DDBJ databases">
        <title>Depth-based differentiation of microbial function through sediment-hosted aquifers and enrichment of novel symbionts in the deep terrestrial subsurface.</title>
        <authorList>
            <person name="Probst A.J."/>
            <person name="Ladd B."/>
            <person name="Jarett J.K."/>
            <person name="Geller-Mcgrath D.E."/>
            <person name="Sieber C.M.K."/>
            <person name="Emerson J.B."/>
            <person name="Anantharaman K."/>
            <person name="Thomas B.C."/>
            <person name="Malmstrom R."/>
            <person name="Stieglmeier M."/>
            <person name="Klingl A."/>
            <person name="Woyke T."/>
            <person name="Ryan C.M."/>
            <person name="Banfield J.F."/>
        </authorList>
    </citation>
    <scope>NUCLEOTIDE SEQUENCE [LARGE SCALE GENOMIC DNA]</scope>
</reference>
<comment type="caution">
    <text evidence="4">The sequence shown here is derived from an EMBL/GenBank/DDBJ whole genome shotgun (WGS) entry which is preliminary data.</text>
</comment>
<keyword evidence="1" id="KW-0812">Transmembrane</keyword>
<feature type="domain" description="DUF2207" evidence="2">
    <location>
        <begin position="49"/>
        <end position="185"/>
    </location>
</feature>
<gene>
    <name evidence="4" type="ORF">COU22_01860</name>
</gene>
<dbReference type="Pfam" id="PF20990">
    <property type="entry name" value="DUF2207_C"/>
    <property type="match status" value="1"/>
</dbReference>
<evidence type="ECO:0008006" key="6">
    <source>
        <dbReference type="Google" id="ProtNLM"/>
    </source>
</evidence>
<organism evidence="4 5">
    <name type="scientific">Candidatus Komeilibacteria bacterium CG10_big_fil_rev_8_21_14_0_10_41_13</name>
    <dbReference type="NCBI Taxonomy" id="1974476"/>
    <lineage>
        <taxon>Bacteria</taxon>
        <taxon>Candidatus Komeiliibacteriota</taxon>
    </lineage>
</organism>
<keyword evidence="1" id="KW-0472">Membrane</keyword>
<evidence type="ECO:0000313" key="4">
    <source>
        <dbReference type="EMBL" id="PIT90492.1"/>
    </source>
</evidence>
<feature type="transmembrane region" description="Helical" evidence="1">
    <location>
        <begin position="9"/>
        <end position="27"/>
    </location>
</feature>
<keyword evidence="1" id="KW-1133">Transmembrane helix</keyword>
<dbReference type="InterPro" id="IPR048389">
    <property type="entry name" value="YciQ-like_C"/>
</dbReference>
<evidence type="ECO:0000259" key="3">
    <source>
        <dbReference type="Pfam" id="PF20990"/>
    </source>
</evidence>
<evidence type="ECO:0000256" key="1">
    <source>
        <dbReference type="SAM" id="Phobius"/>
    </source>
</evidence>
<dbReference type="Pfam" id="PF09972">
    <property type="entry name" value="DUF2207"/>
    <property type="match status" value="1"/>
</dbReference>
<dbReference type="Proteomes" id="UP000230543">
    <property type="component" value="Unassembled WGS sequence"/>
</dbReference>
<dbReference type="EMBL" id="PFBO01000056">
    <property type="protein sequence ID" value="PIT90492.1"/>
    <property type="molecule type" value="Genomic_DNA"/>
</dbReference>
<proteinExistence type="predicted"/>
<accession>A0A2M6WCI2</accession>
<evidence type="ECO:0000259" key="2">
    <source>
        <dbReference type="Pfam" id="PF09972"/>
    </source>
</evidence>
<dbReference type="InterPro" id="IPR018702">
    <property type="entry name" value="DUF2207"/>
</dbReference>
<feature type="transmembrane region" description="Helical" evidence="1">
    <location>
        <begin position="405"/>
        <end position="422"/>
    </location>
</feature>
<protein>
    <recommendedName>
        <fullName evidence="6">DUF2207 domain-containing protein</fullName>
    </recommendedName>
</protein>